<dbReference type="RefSeq" id="WP_224197422.1">
    <property type="nucleotide sequence ID" value="NZ_JAIRAU010000057.1"/>
</dbReference>
<feature type="domain" description="Chalcone/stilbene synthase C-terminal" evidence="4">
    <location>
        <begin position="224"/>
        <end position="349"/>
    </location>
</feature>
<dbReference type="Proteomes" id="UP001139031">
    <property type="component" value="Unassembled WGS sequence"/>
</dbReference>
<organism evidence="5 6">
    <name type="scientific">Nannocystis pusilla</name>
    <dbReference type="NCBI Taxonomy" id="889268"/>
    <lineage>
        <taxon>Bacteria</taxon>
        <taxon>Pseudomonadati</taxon>
        <taxon>Myxococcota</taxon>
        <taxon>Polyangia</taxon>
        <taxon>Nannocystales</taxon>
        <taxon>Nannocystaceae</taxon>
        <taxon>Nannocystis</taxon>
    </lineage>
</organism>
<dbReference type="InterPro" id="IPR001099">
    <property type="entry name" value="Chalcone/stilbene_synt_N"/>
</dbReference>
<gene>
    <name evidence="5" type="ORF">K7C98_41215</name>
</gene>
<dbReference type="InterPro" id="IPR012328">
    <property type="entry name" value="Chalcone/stilbene_synt_C"/>
</dbReference>
<protein>
    <submittedName>
        <fullName evidence="5">Type III polyketide synthase</fullName>
    </submittedName>
</protein>
<dbReference type="PIRSF" id="PIRSF000451">
    <property type="entry name" value="PKS_III"/>
    <property type="match status" value="1"/>
</dbReference>
<dbReference type="InterPro" id="IPR016039">
    <property type="entry name" value="Thiolase-like"/>
</dbReference>
<dbReference type="PANTHER" id="PTHR11877:SF46">
    <property type="entry name" value="TYPE III POLYKETIDE SYNTHASE A"/>
    <property type="match status" value="1"/>
</dbReference>
<dbReference type="Pfam" id="PF02797">
    <property type="entry name" value="Chal_sti_synt_C"/>
    <property type="match status" value="1"/>
</dbReference>
<dbReference type="Pfam" id="PF00195">
    <property type="entry name" value="Chal_sti_synt_N"/>
    <property type="match status" value="1"/>
</dbReference>
<evidence type="ECO:0000259" key="3">
    <source>
        <dbReference type="Pfam" id="PF00195"/>
    </source>
</evidence>
<comment type="similarity">
    <text evidence="1">Belongs to the thiolase-like superfamily. Chalcone/stilbene synthases family.</text>
</comment>
<evidence type="ECO:0000313" key="5">
    <source>
        <dbReference type="EMBL" id="MBZ5715688.1"/>
    </source>
</evidence>
<accession>A0ABS7U591</accession>
<proteinExistence type="inferred from homology"/>
<keyword evidence="2" id="KW-0808">Transferase</keyword>
<dbReference type="SUPFAM" id="SSF53901">
    <property type="entry name" value="Thiolase-like"/>
    <property type="match status" value="1"/>
</dbReference>
<feature type="domain" description="Chalcone/stilbene synthase N-terminal" evidence="3">
    <location>
        <begin position="61"/>
        <end position="200"/>
    </location>
</feature>
<dbReference type="Gene3D" id="3.40.47.10">
    <property type="match status" value="2"/>
</dbReference>
<dbReference type="CDD" id="cd00831">
    <property type="entry name" value="CHS_like"/>
    <property type="match status" value="1"/>
</dbReference>
<dbReference type="InterPro" id="IPR011141">
    <property type="entry name" value="Polyketide_synthase_type-III"/>
</dbReference>
<evidence type="ECO:0000256" key="2">
    <source>
        <dbReference type="ARBA" id="ARBA00022679"/>
    </source>
</evidence>
<evidence type="ECO:0000256" key="1">
    <source>
        <dbReference type="ARBA" id="ARBA00005531"/>
    </source>
</evidence>
<evidence type="ECO:0000259" key="4">
    <source>
        <dbReference type="Pfam" id="PF02797"/>
    </source>
</evidence>
<evidence type="ECO:0000313" key="6">
    <source>
        <dbReference type="Proteomes" id="UP001139031"/>
    </source>
</evidence>
<dbReference type="EMBL" id="JAIRAU010000057">
    <property type="protein sequence ID" value="MBZ5715688.1"/>
    <property type="molecule type" value="Genomic_DNA"/>
</dbReference>
<dbReference type="PANTHER" id="PTHR11877">
    <property type="entry name" value="HYDROXYMETHYLGLUTARYL-COA SYNTHASE"/>
    <property type="match status" value="1"/>
</dbReference>
<reference evidence="5" key="1">
    <citation type="submission" date="2021-08" db="EMBL/GenBank/DDBJ databases">
        <authorList>
            <person name="Stevens D.C."/>
        </authorList>
    </citation>
    <scope>NUCLEOTIDE SEQUENCE</scope>
    <source>
        <strain evidence="5">DSM 53165</strain>
    </source>
</reference>
<keyword evidence="6" id="KW-1185">Reference proteome</keyword>
<comment type="caution">
    <text evidence="5">The sequence shown here is derived from an EMBL/GenBank/DDBJ whole genome shotgun (WGS) entry which is preliminary data.</text>
</comment>
<sequence length="350" mass="38303">MTAAGLPSVVKLATAAPDLEIPQGACYQSFYRRIYADVPGAEELFASTRVERRRFSWDPRRVFADGSPSTRARMDRWEQVTLELGRKTVAAVLDGAARERVGSFVMASCTGYAGPTPELRLAEEFGLRPDLRRTFIGHMGCCAAFNALRVALDALAARPDELVLVNCTELSSLHIRPEASREQAVIHALFGDASATLLLGLAKDGAGPRLLRTHTEVHRGTLDAMTWRVLDDGFRMTLSPYVPLLLAEAVAPFVERLLAPAGLRRQDVRSWCIHPGGPKIVEFVGDRLGLRADQLRASNHVLAEYGNCSSSTVLLVLKDVMAVDRPEPGEYGVMMAFGPGLTMESLLLRF</sequence>
<name>A0ABS7U591_9BACT</name>